<name>A0AC34QRT8_9BILA</name>
<evidence type="ECO:0000313" key="1">
    <source>
        <dbReference type="Proteomes" id="UP000887576"/>
    </source>
</evidence>
<protein>
    <submittedName>
        <fullName evidence="2">Uncharacterized protein</fullName>
    </submittedName>
</protein>
<dbReference type="Proteomes" id="UP000887576">
    <property type="component" value="Unplaced"/>
</dbReference>
<organism evidence="1 2">
    <name type="scientific">Panagrolaimus sp. JU765</name>
    <dbReference type="NCBI Taxonomy" id="591449"/>
    <lineage>
        <taxon>Eukaryota</taxon>
        <taxon>Metazoa</taxon>
        <taxon>Ecdysozoa</taxon>
        <taxon>Nematoda</taxon>
        <taxon>Chromadorea</taxon>
        <taxon>Rhabditida</taxon>
        <taxon>Tylenchina</taxon>
        <taxon>Panagrolaimomorpha</taxon>
        <taxon>Panagrolaimoidea</taxon>
        <taxon>Panagrolaimidae</taxon>
        <taxon>Panagrolaimus</taxon>
    </lineage>
</organism>
<reference evidence="2" key="1">
    <citation type="submission" date="2022-11" db="UniProtKB">
        <authorList>
            <consortium name="WormBaseParasite"/>
        </authorList>
    </citation>
    <scope>IDENTIFICATION</scope>
</reference>
<proteinExistence type="predicted"/>
<accession>A0AC34QRT8</accession>
<sequence>MSPKKLDNICAKLWSKKEKEPSLILKTSFIVEKYSSMGKPTKLPFSIDSILNDKEPVEVAASTSKESTKMKSNNFNSNNSKKEKNEIETIQMEKNNFEIDTNDSSPNIFLKSIMEFTQKIHETTMNIYDSGGINDQNKPV</sequence>
<evidence type="ECO:0000313" key="2">
    <source>
        <dbReference type="WBParaSite" id="JU765_v2.g18893.t1"/>
    </source>
</evidence>
<dbReference type="WBParaSite" id="JU765_v2.g18893.t1">
    <property type="protein sequence ID" value="JU765_v2.g18893.t1"/>
    <property type="gene ID" value="JU765_v2.g18893"/>
</dbReference>